<organism evidence="2 3">
    <name type="scientific">Frankliniella fusca</name>
    <dbReference type="NCBI Taxonomy" id="407009"/>
    <lineage>
        <taxon>Eukaryota</taxon>
        <taxon>Metazoa</taxon>
        <taxon>Ecdysozoa</taxon>
        <taxon>Arthropoda</taxon>
        <taxon>Hexapoda</taxon>
        <taxon>Insecta</taxon>
        <taxon>Pterygota</taxon>
        <taxon>Neoptera</taxon>
        <taxon>Paraneoptera</taxon>
        <taxon>Thysanoptera</taxon>
        <taxon>Terebrantia</taxon>
        <taxon>Thripoidea</taxon>
        <taxon>Thripidae</taxon>
        <taxon>Frankliniella</taxon>
    </lineage>
</organism>
<comment type="caution">
    <text evidence="2">The sequence shown here is derived from an EMBL/GenBank/DDBJ whole genome shotgun (WGS) entry which is preliminary data.</text>
</comment>
<evidence type="ECO:0000313" key="2">
    <source>
        <dbReference type="EMBL" id="KAK3914508.1"/>
    </source>
</evidence>
<name>A0AAE1LCE9_9NEOP</name>
<sequence>MAAPHVFTNEEMTDMMLVFGEANQNSRLAAALYQQRFPERVVPRHQRFPELKDRLKNTGTFAPGRPSGARTEAIPLVQQVLNADPHTSTRKIGKMLNMSHVSVHRIIKHDLGIHPFKRHAVQQLLPGDPPRRLQMCQCLLDKVDEAQNNPAFPGDFFINRTSWTDECIVLNDGSFNHHNEHHYAVDNPHCTKEAHFQWRIAVAVWGGVLHDNLLEDTPLAVRDAMWFQQDGHPAHSSWAARAVLGEKFPGRWIGLHSSVQEWSPRSPD</sequence>
<gene>
    <name evidence="2" type="ORF">KUF71_023909</name>
</gene>
<reference evidence="2" key="1">
    <citation type="submission" date="2021-07" db="EMBL/GenBank/DDBJ databases">
        <authorList>
            <person name="Catto M.A."/>
            <person name="Jacobson A."/>
            <person name="Kennedy G."/>
            <person name="Labadie P."/>
            <person name="Hunt B.G."/>
            <person name="Srinivasan R."/>
        </authorList>
    </citation>
    <scope>NUCLEOTIDE SEQUENCE</scope>
    <source>
        <strain evidence="2">PL_HMW_Pooled</strain>
        <tissue evidence="2">Head</tissue>
    </source>
</reference>
<dbReference type="EMBL" id="JAHWGI010000382">
    <property type="protein sequence ID" value="KAK3914508.1"/>
    <property type="molecule type" value="Genomic_DNA"/>
</dbReference>
<reference evidence="2" key="2">
    <citation type="journal article" date="2023" name="BMC Genomics">
        <title>Pest status, molecular evolution, and epigenetic factors derived from the genome assembly of Frankliniella fusca, a thysanopteran phytovirus vector.</title>
        <authorList>
            <person name="Catto M.A."/>
            <person name="Labadie P.E."/>
            <person name="Jacobson A.L."/>
            <person name="Kennedy G.G."/>
            <person name="Srinivasan R."/>
            <person name="Hunt B.G."/>
        </authorList>
    </citation>
    <scope>NUCLEOTIDE SEQUENCE</scope>
    <source>
        <strain evidence="2">PL_HMW_Pooled</strain>
    </source>
</reference>
<evidence type="ECO:0000313" key="3">
    <source>
        <dbReference type="Proteomes" id="UP001219518"/>
    </source>
</evidence>
<dbReference type="PANTHER" id="PTHR47326">
    <property type="entry name" value="TRANSPOSABLE ELEMENT TC3 TRANSPOSASE-LIKE PROTEIN"/>
    <property type="match status" value="1"/>
</dbReference>
<protein>
    <submittedName>
        <fullName evidence="2">Histone-lysine N-methyltransferase SETMAR</fullName>
    </submittedName>
</protein>
<feature type="domain" description="DUF4817" evidence="1">
    <location>
        <begin position="9"/>
        <end position="61"/>
    </location>
</feature>
<dbReference type="PANTHER" id="PTHR47326:SF1">
    <property type="entry name" value="HTH PSQ-TYPE DOMAIN-CONTAINING PROTEIN"/>
    <property type="match status" value="1"/>
</dbReference>
<dbReference type="InterPro" id="IPR032135">
    <property type="entry name" value="DUF4817"/>
</dbReference>
<dbReference type="Proteomes" id="UP001219518">
    <property type="component" value="Unassembled WGS sequence"/>
</dbReference>
<dbReference type="AlphaFoldDB" id="A0AAE1LCE9"/>
<proteinExistence type="predicted"/>
<dbReference type="GO" id="GO:0003676">
    <property type="term" value="F:nucleic acid binding"/>
    <property type="evidence" value="ECO:0007669"/>
    <property type="project" value="InterPro"/>
</dbReference>
<dbReference type="Pfam" id="PF16087">
    <property type="entry name" value="DUF4817"/>
    <property type="match status" value="1"/>
</dbReference>
<dbReference type="Gene3D" id="3.30.420.10">
    <property type="entry name" value="Ribonuclease H-like superfamily/Ribonuclease H"/>
    <property type="match status" value="1"/>
</dbReference>
<dbReference type="InterPro" id="IPR036397">
    <property type="entry name" value="RNaseH_sf"/>
</dbReference>
<keyword evidence="3" id="KW-1185">Reference proteome</keyword>
<evidence type="ECO:0000259" key="1">
    <source>
        <dbReference type="Pfam" id="PF16087"/>
    </source>
</evidence>
<accession>A0AAE1LCE9</accession>